<accession>A0ABP9SKF5</accession>
<feature type="transmembrane region" description="Helical" evidence="1">
    <location>
        <begin position="12"/>
        <end position="32"/>
    </location>
</feature>
<gene>
    <name evidence="2" type="ORF">GCM10023346_34350</name>
</gene>
<keyword evidence="1" id="KW-0812">Transmembrane</keyword>
<keyword evidence="1" id="KW-1133">Transmembrane helix</keyword>
<organism evidence="2 3">
    <name type="scientific">Arthrobacter gyeryongensis</name>
    <dbReference type="NCBI Taxonomy" id="1650592"/>
    <lineage>
        <taxon>Bacteria</taxon>
        <taxon>Bacillati</taxon>
        <taxon>Actinomycetota</taxon>
        <taxon>Actinomycetes</taxon>
        <taxon>Micrococcales</taxon>
        <taxon>Micrococcaceae</taxon>
        <taxon>Arthrobacter</taxon>
    </lineage>
</organism>
<sequence>MDEQRSRRRPGFPGWEVGPVAVGLGLVAHLVSGGVSPGVPVLIALMALLSMCASLLARINLPSWLLVFLCGVAQQVLHLAFDRLSGTFSVVAPAQHQHAGSGWQPGELAATPSVAAGHSPDLMLDTHVAAALLTALLVSRADISLTRALALFRQSGQTPRAHLD</sequence>
<dbReference type="Proteomes" id="UP001500200">
    <property type="component" value="Unassembled WGS sequence"/>
</dbReference>
<dbReference type="RefSeq" id="WP_345451018.1">
    <property type="nucleotide sequence ID" value="NZ_BAABKK010000024.1"/>
</dbReference>
<name>A0ABP9SKF5_9MICC</name>
<evidence type="ECO:0000313" key="2">
    <source>
        <dbReference type="EMBL" id="GAA5198068.1"/>
    </source>
</evidence>
<dbReference type="EMBL" id="BAABKK010000024">
    <property type="protein sequence ID" value="GAA5198068.1"/>
    <property type="molecule type" value="Genomic_DNA"/>
</dbReference>
<proteinExistence type="predicted"/>
<keyword evidence="3" id="KW-1185">Reference proteome</keyword>
<feature type="transmembrane region" description="Helical" evidence="1">
    <location>
        <begin position="38"/>
        <end position="57"/>
    </location>
</feature>
<protein>
    <submittedName>
        <fullName evidence="2">Uncharacterized protein</fullName>
    </submittedName>
</protein>
<evidence type="ECO:0000256" key="1">
    <source>
        <dbReference type="SAM" id="Phobius"/>
    </source>
</evidence>
<comment type="caution">
    <text evidence="2">The sequence shown here is derived from an EMBL/GenBank/DDBJ whole genome shotgun (WGS) entry which is preliminary data.</text>
</comment>
<feature type="transmembrane region" description="Helical" evidence="1">
    <location>
        <begin position="64"/>
        <end position="81"/>
    </location>
</feature>
<reference evidence="3" key="1">
    <citation type="journal article" date="2019" name="Int. J. Syst. Evol. Microbiol.">
        <title>The Global Catalogue of Microorganisms (GCM) 10K type strain sequencing project: providing services to taxonomists for standard genome sequencing and annotation.</title>
        <authorList>
            <consortium name="The Broad Institute Genomics Platform"/>
            <consortium name="The Broad Institute Genome Sequencing Center for Infectious Disease"/>
            <person name="Wu L."/>
            <person name="Ma J."/>
        </authorList>
    </citation>
    <scope>NUCLEOTIDE SEQUENCE [LARGE SCALE GENOMIC DNA]</scope>
    <source>
        <strain evidence="3">JCM 18514</strain>
    </source>
</reference>
<evidence type="ECO:0000313" key="3">
    <source>
        <dbReference type="Proteomes" id="UP001500200"/>
    </source>
</evidence>
<keyword evidence="1" id="KW-0472">Membrane</keyword>